<dbReference type="Pfam" id="PF01864">
    <property type="entry name" value="CarS-like"/>
    <property type="match status" value="1"/>
</dbReference>
<dbReference type="RefSeq" id="WP_227422738.1">
    <property type="nucleotide sequence ID" value="NZ_CP071868.1"/>
</dbReference>
<proteinExistence type="predicted"/>
<dbReference type="PANTHER" id="PTHR39650:SF1">
    <property type="entry name" value="CDP-ARCHAEOL SYNTHASE"/>
    <property type="match status" value="1"/>
</dbReference>
<gene>
    <name evidence="2" type="ORF">J4E96_14155</name>
</gene>
<feature type="transmembrane region" description="Helical" evidence="1">
    <location>
        <begin position="62"/>
        <end position="82"/>
    </location>
</feature>
<evidence type="ECO:0000256" key="1">
    <source>
        <dbReference type="SAM" id="Phobius"/>
    </source>
</evidence>
<protein>
    <submittedName>
        <fullName evidence="2">CDP-archaeol synthase</fullName>
    </submittedName>
</protein>
<dbReference type="KEGG" id="psic:J4E96_14155"/>
<accession>A0A8A4ZAQ6</accession>
<keyword evidence="1" id="KW-0472">Membrane</keyword>
<feature type="transmembrane region" description="Helical" evidence="1">
    <location>
        <begin position="12"/>
        <end position="31"/>
    </location>
</feature>
<dbReference type="AlphaFoldDB" id="A0A8A4ZAQ6"/>
<dbReference type="PANTHER" id="PTHR39650">
    <property type="entry name" value="CDP-ARCHAEOL SYNTHASE"/>
    <property type="match status" value="1"/>
</dbReference>
<dbReference type="EMBL" id="CP071868">
    <property type="protein sequence ID" value="QTE28505.1"/>
    <property type="molecule type" value="Genomic_DNA"/>
</dbReference>
<evidence type="ECO:0000313" key="3">
    <source>
        <dbReference type="Proteomes" id="UP000663937"/>
    </source>
</evidence>
<dbReference type="Proteomes" id="UP000663937">
    <property type="component" value="Chromosome"/>
</dbReference>
<reference evidence="2" key="1">
    <citation type="submission" date="2021-03" db="EMBL/GenBank/DDBJ databases">
        <title>Pengzhenrongella sicca gen. nov., sp. nov., a new member of suborder Micrococcineae isolated from High-Arctic tundra soil.</title>
        <authorList>
            <person name="Peng F."/>
        </authorList>
    </citation>
    <scope>NUCLEOTIDE SEQUENCE</scope>
    <source>
        <strain evidence="2">LRZ-2</strain>
    </source>
</reference>
<sequence>MSSPSVGVLAGQAYVTLAPVIVAAVLNMAWVTSSWARSLARPIDAGATWSDRRRVFGDNKTWKGLLGMVVLGAAAGVVWGQLIHGTSLEAYNLFYARRDPSLGFDAFTGALQGLVYAVFELPNSFLKRRVGIRPGTRPAGNWAAAFVALDQIDSVLGCALLVLAFAPVGWAFVLVTTVVGGVTHLVLNLALYALRLRKHAL</sequence>
<feature type="transmembrane region" description="Helical" evidence="1">
    <location>
        <begin position="102"/>
        <end position="121"/>
    </location>
</feature>
<keyword evidence="3" id="KW-1185">Reference proteome</keyword>
<dbReference type="InterPro" id="IPR032690">
    <property type="entry name" value="CarS"/>
</dbReference>
<organism evidence="2 3">
    <name type="scientific">Pengzhenrongella sicca</name>
    <dbReference type="NCBI Taxonomy" id="2819238"/>
    <lineage>
        <taxon>Bacteria</taxon>
        <taxon>Bacillati</taxon>
        <taxon>Actinomycetota</taxon>
        <taxon>Actinomycetes</taxon>
        <taxon>Micrococcales</taxon>
        <taxon>Pengzhenrongella</taxon>
    </lineage>
</organism>
<name>A0A8A4ZAQ6_9MICO</name>
<evidence type="ECO:0000313" key="2">
    <source>
        <dbReference type="EMBL" id="QTE28505.1"/>
    </source>
</evidence>
<keyword evidence="1" id="KW-1133">Transmembrane helix</keyword>
<feature type="transmembrane region" description="Helical" evidence="1">
    <location>
        <begin position="142"/>
        <end position="165"/>
    </location>
</feature>
<keyword evidence="1" id="KW-0812">Transmembrane</keyword>
<feature type="transmembrane region" description="Helical" evidence="1">
    <location>
        <begin position="171"/>
        <end position="194"/>
    </location>
</feature>